<dbReference type="EMBL" id="BSND01000012">
    <property type="protein sequence ID" value="GLQ00635.1"/>
    <property type="molecule type" value="Genomic_DNA"/>
</dbReference>
<organism evidence="2 3">
    <name type="scientific">Methylophaga thalassica</name>
    <dbReference type="NCBI Taxonomy" id="40223"/>
    <lineage>
        <taxon>Bacteria</taxon>
        <taxon>Pseudomonadati</taxon>
        <taxon>Pseudomonadota</taxon>
        <taxon>Gammaproteobacteria</taxon>
        <taxon>Thiotrichales</taxon>
        <taxon>Piscirickettsiaceae</taxon>
        <taxon>Methylophaga</taxon>
    </lineage>
</organism>
<proteinExistence type="predicted"/>
<sequence>MDKTNISQQLAKASGANSRSIRARISDVLDDIEKAISSGVAHDEIVAILNKNGFDLSIKSFRNALYLARKKAAGQPAIRQPAPVRPTAEKQVSPQKDSSKEADEIDLKALGKLGSKTKRNRL</sequence>
<keyword evidence="3" id="KW-1185">Reference proteome</keyword>
<protein>
    <submittedName>
        <fullName evidence="2">Uncharacterized protein</fullName>
    </submittedName>
</protein>
<name>A0ABQ5TXA9_9GAMM</name>
<reference evidence="2" key="2">
    <citation type="submission" date="2023-01" db="EMBL/GenBank/DDBJ databases">
        <title>Draft genome sequence of Methylophaga thalassica strain NBRC 102424.</title>
        <authorList>
            <person name="Sun Q."/>
            <person name="Mori K."/>
        </authorList>
    </citation>
    <scope>NUCLEOTIDE SEQUENCE</scope>
    <source>
        <strain evidence="2">NBRC 102424</strain>
    </source>
</reference>
<evidence type="ECO:0000256" key="1">
    <source>
        <dbReference type="SAM" id="MobiDB-lite"/>
    </source>
</evidence>
<comment type="caution">
    <text evidence="2">The sequence shown here is derived from an EMBL/GenBank/DDBJ whole genome shotgun (WGS) entry which is preliminary data.</text>
</comment>
<feature type="region of interest" description="Disordered" evidence="1">
    <location>
        <begin position="72"/>
        <end position="122"/>
    </location>
</feature>
<feature type="compositionally biased region" description="Basic and acidic residues" evidence="1">
    <location>
        <begin position="97"/>
        <end position="109"/>
    </location>
</feature>
<evidence type="ECO:0000313" key="2">
    <source>
        <dbReference type="EMBL" id="GLQ00635.1"/>
    </source>
</evidence>
<evidence type="ECO:0000313" key="3">
    <source>
        <dbReference type="Proteomes" id="UP001161423"/>
    </source>
</evidence>
<gene>
    <name evidence="2" type="ORF">GCM10007891_24880</name>
</gene>
<accession>A0ABQ5TXA9</accession>
<reference evidence="2" key="1">
    <citation type="journal article" date="2014" name="Int. J. Syst. Evol. Microbiol.">
        <title>Complete genome of a new Firmicutes species belonging to the dominant human colonic microbiota ('Ruminococcus bicirculans') reveals two chromosomes and a selective capacity to utilize plant glucans.</title>
        <authorList>
            <consortium name="NISC Comparative Sequencing Program"/>
            <person name="Wegmann U."/>
            <person name="Louis P."/>
            <person name="Goesmann A."/>
            <person name="Henrissat B."/>
            <person name="Duncan S.H."/>
            <person name="Flint H.J."/>
        </authorList>
    </citation>
    <scope>NUCLEOTIDE SEQUENCE</scope>
    <source>
        <strain evidence="2">NBRC 102424</strain>
    </source>
</reference>
<dbReference type="Proteomes" id="UP001161423">
    <property type="component" value="Unassembled WGS sequence"/>
</dbReference>